<protein>
    <submittedName>
        <fullName evidence="1">Uncharacterized protein</fullName>
    </submittedName>
</protein>
<dbReference type="Proteomes" id="UP000054217">
    <property type="component" value="Unassembled WGS sequence"/>
</dbReference>
<dbReference type="EMBL" id="KN831948">
    <property type="protein sequence ID" value="KIO12242.1"/>
    <property type="molecule type" value="Genomic_DNA"/>
</dbReference>
<name>A0A0C3KRS4_PISTI</name>
<proteinExistence type="predicted"/>
<gene>
    <name evidence="1" type="ORF">M404DRAFT_750649</name>
</gene>
<evidence type="ECO:0000313" key="1">
    <source>
        <dbReference type="EMBL" id="KIO12242.1"/>
    </source>
</evidence>
<dbReference type="AlphaFoldDB" id="A0A0C3KRS4"/>
<organism evidence="1 2">
    <name type="scientific">Pisolithus tinctorius Marx 270</name>
    <dbReference type="NCBI Taxonomy" id="870435"/>
    <lineage>
        <taxon>Eukaryota</taxon>
        <taxon>Fungi</taxon>
        <taxon>Dikarya</taxon>
        <taxon>Basidiomycota</taxon>
        <taxon>Agaricomycotina</taxon>
        <taxon>Agaricomycetes</taxon>
        <taxon>Agaricomycetidae</taxon>
        <taxon>Boletales</taxon>
        <taxon>Sclerodermatineae</taxon>
        <taxon>Pisolithaceae</taxon>
        <taxon>Pisolithus</taxon>
    </lineage>
</organism>
<dbReference type="InParanoid" id="A0A0C3KRS4"/>
<keyword evidence="2" id="KW-1185">Reference proteome</keyword>
<reference evidence="2" key="2">
    <citation type="submission" date="2015-01" db="EMBL/GenBank/DDBJ databases">
        <title>Evolutionary Origins and Diversification of the Mycorrhizal Mutualists.</title>
        <authorList>
            <consortium name="DOE Joint Genome Institute"/>
            <consortium name="Mycorrhizal Genomics Consortium"/>
            <person name="Kohler A."/>
            <person name="Kuo A."/>
            <person name="Nagy L.G."/>
            <person name="Floudas D."/>
            <person name="Copeland A."/>
            <person name="Barry K.W."/>
            <person name="Cichocki N."/>
            <person name="Veneault-Fourrey C."/>
            <person name="LaButti K."/>
            <person name="Lindquist E.A."/>
            <person name="Lipzen A."/>
            <person name="Lundell T."/>
            <person name="Morin E."/>
            <person name="Murat C."/>
            <person name="Riley R."/>
            <person name="Ohm R."/>
            <person name="Sun H."/>
            <person name="Tunlid A."/>
            <person name="Henrissat B."/>
            <person name="Grigoriev I.V."/>
            <person name="Hibbett D.S."/>
            <person name="Martin F."/>
        </authorList>
    </citation>
    <scope>NUCLEOTIDE SEQUENCE [LARGE SCALE GENOMIC DNA]</scope>
    <source>
        <strain evidence="2">Marx 270</strain>
    </source>
</reference>
<sequence length="156" mass="17255">MVVELALLVTPPGMLYRLLGPPGAPASGCVAGCHPSCAPPPFIQCRLGGIRWPGRCARDRRSRVCQPSRCWRRQGRISPGAPIPLFLASVFRRCIPVPWALLLTLFLDRQAATTQTCTKNIAEEPQANSVESQVRRQRYYRSVSCDGYQAVHPATR</sequence>
<evidence type="ECO:0000313" key="2">
    <source>
        <dbReference type="Proteomes" id="UP000054217"/>
    </source>
</evidence>
<reference evidence="1 2" key="1">
    <citation type="submission" date="2014-04" db="EMBL/GenBank/DDBJ databases">
        <authorList>
            <consortium name="DOE Joint Genome Institute"/>
            <person name="Kuo A."/>
            <person name="Kohler A."/>
            <person name="Costa M.D."/>
            <person name="Nagy L.G."/>
            <person name="Floudas D."/>
            <person name="Copeland A."/>
            <person name="Barry K.W."/>
            <person name="Cichocki N."/>
            <person name="Veneault-Fourrey C."/>
            <person name="LaButti K."/>
            <person name="Lindquist E.A."/>
            <person name="Lipzen A."/>
            <person name="Lundell T."/>
            <person name="Morin E."/>
            <person name="Murat C."/>
            <person name="Sun H."/>
            <person name="Tunlid A."/>
            <person name="Henrissat B."/>
            <person name="Grigoriev I.V."/>
            <person name="Hibbett D.S."/>
            <person name="Martin F."/>
            <person name="Nordberg H.P."/>
            <person name="Cantor M.N."/>
            <person name="Hua S.X."/>
        </authorList>
    </citation>
    <scope>NUCLEOTIDE SEQUENCE [LARGE SCALE GENOMIC DNA]</scope>
    <source>
        <strain evidence="1 2">Marx 270</strain>
    </source>
</reference>
<dbReference type="HOGENOM" id="CLU_1687400_0_0_1"/>
<accession>A0A0C3KRS4</accession>